<keyword evidence="2" id="KW-1185">Reference proteome</keyword>
<dbReference type="EMBL" id="JAIRAU010000056">
    <property type="protein sequence ID" value="MBZ5715265.1"/>
    <property type="molecule type" value="Genomic_DNA"/>
</dbReference>
<name>A0ABS7U471_9BACT</name>
<evidence type="ECO:0000313" key="1">
    <source>
        <dbReference type="EMBL" id="MBZ5715265.1"/>
    </source>
</evidence>
<evidence type="ECO:0000313" key="2">
    <source>
        <dbReference type="Proteomes" id="UP001139031"/>
    </source>
</evidence>
<comment type="caution">
    <text evidence="1">The sequence shown here is derived from an EMBL/GenBank/DDBJ whole genome shotgun (WGS) entry which is preliminary data.</text>
</comment>
<dbReference type="Proteomes" id="UP001139031">
    <property type="component" value="Unassembled WGS sequence"/>
</dbReference>
<organism evidence="1 2">
    <name type="scientific">Nannocystis pusilla</name>
    <dbReference type="NCBI Taxonomy" id="889268"/>
    <lineage>
        <taxon>Bacteria</taxon>
        <taxon>Pseudomonadati</taxon>
        <taxon>Myxococcota</taxon>
        <taxon>Polyangia</taxon>
        <taxon>Nannocystales</taxon>
        <taxon>Nannocystaceae</taxon>
        <taxon>Nannocystis</taxon>
    </lineage>
</organism>
<gene>
    <name evidence="1" type="ORF">K7C98_39030</name>
</gene>
<dbReference type="RefSeq" id="WP_224197006.1">
    <property type="nucleotide sequence ID" value="NZ_JAIRAU010000056.1"/>
</dbReference>
<sequence>MSDRPQRLEAVVAQLGDLGIEVRVGLGLSLVLLELETAETIARLLQDLQKIETRGHV</sequence>
<proteinExistence type="predicted"/>
<protein>
    <submittedName>
        <fullName evidence="1">Uncharacterized protein</fullName>
    </submittedName>
</protein>
<reference evidence="1" key="1">
    <citation type="submission" date="2021-08" db="EMBL/GenBank/DDBJ databases">
        <authorList>
            <person name="Stevens D.C."/>
        </authorList>
    </citation>
    <scope>NUCLEOTIDE SEQUENCE</scope>
    <source>
        <strain evidence="1">DSM 53165</strain>
    </source>
</reference>
<accession>A0ABS7U471</accession>